<feature type="transmembrane region" description="Helical" evidence="1">
    <location>
        <begin position="732"/>
        <end position="752"/>
    </location>
</feature>
<feature type="transmembrane region" description="Helical" evidence="1">
    <location>
        <begin position="49"/>
        <end position="68"/>
    </location>
</feature>
<evidence type="ECO:0000313" key="3">
    <source>
        <dbReference type="EMBL" id="QDU46577.1"/>
    </source>
</evidence>
<dbReference type="InterPro" id="IPR010768">
    <property type="entry name" value="GATase1-like"/>
</dbReference>
<evidence type="ECO:0000313" key="4">
    <source>
        <dbReference type="Proteomes" id="UP000319383"/>
    </source>
</evidence>
<dbReference type="Gene3D" id="3.40.50.880">
    <property type="match status" value="1"/>
</dbReference>
<accession>A0A517ZVR8</accession>
<dbReference type="Pfam" id="PF07090">
    <property type="entry name" value="GATase1_like"/>
    <property type="match status" value="1"/>
</dbReference>
<keyword evidence="1" id="KW-0472">Membrane</keyword>
<name>A0A517ZVR8_9PLAN</name>
<dbReference type="SUPFAM" id="SSF53300">
    <property type="entry name" value="vWA-like"/>
    <property type="match status" value="1"/>
</dbReference>
<gene>
    <name evidence="3" type="ORF">Mal52_50980</name>
</gene>
<keyword evidence="4" id="KW-1185">Reference proteome</keyword>
<dbReference type="InterPro" id="IPR029062">
    <property type="entry name" value="Class_I_gatase-like"/>
</dbReference>
<proteinExistence type="predicted"/>
<dbReference type="PANTHER" id="PTHR37947:SF1">
    <property type="entry name" value="BLL2462 PROTEIN"/>
    <property type="match status" value="1"/>
</dbReference>
<dbReference type="RefSeq" id="WP_145379075.1">
    <property type="nucleotide sequence ID" value="NZ_CP036276.1"/>
</dbReference>
<dbReference type="KEGG" id="sdyn:Mal52_50980"/>
<dbReference type="Gene3D" id="3.40.50.410">
    <property type="entry name" value="von Willebrand factor, type A domain"/>
    <property type="match status" value="1"/>
</dbReference>
<evidence type="ECO:0000259" key="2">
    <source>
        <dbReference type="Pfam" id="PF07090"/>
    </source>
</evidence>
<feature type="domain" description="Putative glutamine amidotransferase" evidence="2">
    <location>
        <begin position="408"/>
        <end position="571"/>
    </location>
</feature>
<feature type="transmembrane region" description="Helical" evidence="1">
    <location>
        <begin position="16"/>
        <end position="37"/>
    </location>
</feature>
<sequence length="759" mass="85192">MYDIFPDNLQPRIEPIWPWPVVVVVSVLLLVIVLRSYRQRVAHLSRGTRFWLLGLRTVAALLLIWAMFRPSLVLTETDERAGQLVLVHENSRSLDLADGPGGLTRWETILKILADNQDLLDQIKEKVEVVHYEFNSEITQVDKPSSAADGEMTAIGHALEYLTRTLQPDVVTGVFLFSDGAQRALPPFDIDPRGAVRQYRAAHNAPIHTVGVGSSSLTDSTMDQIAEDLKVNPTVFEKNQVLVGANIRALGVANRDLTVKLMVEDPSIRDPNKNNMKLAAPAQKLRTTRTQDVLPVEFTWTPQYAGEYKISIEVEPLEGELITTNNVLTTFVTVLKGGLSVAYFDVWRPEMGKLAEVGRSPDIQIDRQIVRYRGEAEPTKINDEWFEPGRYDVYIIGDVPAKVFGERNLRRLAEAVSQGAGLIMTGGFHSFGAGGYATTPLQDLLPVVMYPTEILNEDELDESLQISNPVQMLPTAEGRGDFVMRMGNLGDDNTGWEQLPKLEGATKLTPKKLGLARVLAETEMQQPLLIAQEYNPGRVMAFAGDTTYLWYLAGFAKEHQQFWRQVILWLANKDSQGDDSVWVKLEGRRFRPGQKVPFTFGARDEEGKPLTDVKFQTQVVGPEDKRYPVAPQRSGDLNFGEFAESALPGEYRVEVSAVRNGKPLGYSAKARFVVFEQDLEMYNPAADPSLLQEISSVTQGRFLLPEDFRGFLEELIDKGINRQLTQNKVVSLWDNWILLVCFVGVMSTEWFLRKKRGMV</sequence>
<dbReference type="AlphaFoldDB" id="A0A517ZVR8"/>
<reference evidence="3 4" key="1">
    <citation type="submission" date="2019-02" db="EMBL/GenBank/DDBJ databases">
        <title>Deep-cultivation of Planctomycetes and their phenomic and genomic characterization uncovers novel biology.</title>
        <authorList>
            <person name="Wiegand S."/>
            <person name="Jogler M."/>
            <person name="Boedeker C."/>
            <person name="Pinto D."/>
            <person name="Vollmers J."/>
            <person name="Rivas-Marin E."/>
            <person name="Kohn T."/>
            <person name="Peeters S.H."/>
            <person name="Heuer A."/>
            <person name="Rast P."/>
            <person name="Oberbeckmann S."/>
            <person name="Bunk B."/>
            <person name="Jeske O."/>
            <person name="Meyerdierks A."/>
            <person name="Storesund J.E."/>
            <person name="Kallscheuer N."/>
            <person name="Luecker S."/>
            <person name="Lage O.M."/>
            <person name="Pohl T."/>
            <person name="Merkel B.J."/>
            <person name="Hornburger P."/>
            <person name="Mueller R.-W."/>
            <person name="Bruemmer F."/>
            <person name="Labrenz M."/>
            <person name="Spormann A.M."/>
            <person name="Op den Camp H."/>
            <person name="Overmann J."/>
            <person name="Amann R."/>
            <person name="Jetten M.S.M."/>
            <person name="Mascher T."/>
            <person name="Medema M.H."/>
            <person name="Devos D.P."/>
            <person name="Kaster A.-K."/>
            <person name="Ovreas L."/>
            <person name="Rohde M."/>
            <person name="Galperin M.Y."/>
            <person name="Jogler C."/>
        </authorList>
    </citation>
    <scope>NUCLEOTIDE SEQUENCE [LARGE SCALE GENOMIC DNA]</scope>
    <source>
        <strain evidence="3 4">Mal52</strain>
    </source>
</reference>
<keyword evidence="1" id="KW-1133">Transmembrane helix</keyword>
<protein>
    <recommendedName>
        <fullName evidence="2">Putative glutamine amidotransferase domain-containing protein</fullName>
    </recommendedName>
</protein>
<evidence type="ECO:0000256" key="1">
    <source>
        <dbReference type="SAM" id="Phobius"/>
    </source>
</evidence>
<organism evidence="3 4">
    <name type="scientific">Symmachiella dynata</name>
    <dbReference type="NCBI Taxonomy" id="2527995"/>
    <lineage>
        <taxon>Bacteria</taxon>
        <taxon>Pseudomonadati</taxon>
        <taxon>Planctomycetota</taxon>
        <taxon>Planctomycetia</taxon>
        <taxon>Planctomycetales</taxon>
        <taxon>Planctomycetaceae</taxon>
        <taxon>Symmachiella</taxon>
    </lineage>
</organism>
<dbReference type="PANTHER" id="PTHR37947">
    <property type="entry name" value="BLL2462 PROTEIN"/>
    <property type="match status" value="1"/>
</dbReference>
<dbReference type="SUPFAM" id="SSF52317">
    <property type="entry name" value="Class I glutamine amidotransferase-like"/>
    <property type="match status" value="1"/>
</dbReference>
<keyword evidence="1" id="KW-0812">Transmembrane</keyword>
<dbReference type="EMBL" id="CP036276">
    <property type="protein sequence ID" value="QDU46577.1"/>
    <property type="molecule type" value="Genomic_DNA"/>
</dbReference>
<dbReference type="Proteomes" id="UP000319383">
    <property type="component" value="Chromosome"/>
</dbReference>
<dbReference type="InterPro" id="IPR036465">
    <property type="entry name" value="vWFA_dom_sf"/>
</dbReference>